<keyword evidence="2" id="KW-0812">Transmembrane</keyword>
<proteinExistence type="predicted"/>
<accession>A0A7S3PPK1</accession>
<feature type="region of interest" description="Disordered" evidence="1">
    <location>
        <begin position="347"/>
        <end position="384"/>
    </location>
</feature>
<organism evidence="3">
    <name type="scientific">Aplanochytrium stocchinoi</name>
    <dbReference type="NCBI Taxonomy" id="215587"/>
    <lineage>
        <taxon>Eukaryota</taxon>
        <taxon>Sar</taxon>
        <taxon>Stramenopiles</taxon>
        <taxon>Bigyra</taxon>
        <taxon>Labyrinthulomycetes</taxon>
        <taxon>Thraustochytrida</taxon>
        <taxon>Thraustochytriidae</taxon>
        <taxon>Aplanochytrium</taxon>
    </lineage>
</organism>
<dbReference type="AlphaFoldDB" id="A0A7S3PPK1"/>
<feature type="transmembrane region" description="Helical" evidence="2">
    <location>
        <begin position="142"/>
        <end position="168"/>
    </location>
</feature>
<evidence type="ECO:0000256" key="2">
    <source>
        <dbReference type="SAM" id="Phobius"/>
    </source>
</evidence>
<feature type="transmembrane region" description="Helical" evidence="2">
    <location>
        <begin position="205"/>
        <end position="224"/>
    </location>
</feature>
<keyword evidence="2" id="KW-1133">Transmembrane helix</keyword>
<keyword evidence="2" id="KW-0472">Membrane</keyword>
<gene>
    <name evidence="3" type="ORF">ASTO00021_LOCUS16303</name>
</gene>
<feature type="transmembrane region" description="Helical" evidence="2">
    <location>
        <begin position="90"/>
        <end position="108"/>
    </location>
</feature>
<protein>
    <submittedName>
        <fullName evidence="3">Uncharacterized protein</fullName>
    </submittedName>
</protein>
<feature type="transmembrane region" description="Helical" evidence="2">
    <location>
        <begin position="309"/>
        <end position="331"/>
    </location>
</feature>
<name>A0A7S3PPK1_9STRA</name>
<feature type="transmembrane region" description="Helical" evidence="2">
    <location>
        <begin position="180"/>
        <end position="199"/>
    </location>
</feature>
<feature type="compositionally biased region" description="Basic and acidic residues" evidence="1">
    <location>
        <begin position="374"/>
        <end position="384"/>
    </location>
</feature>
<evidence type="ECO:0000313" key="3">
    <source>
        <dbReference type="EMBL" id="CAE0446301.1"/>
    </source>
</evidence>
<feature type="transmembrane region" description="Helical" evidence="2">
    <location>
        <begin position="54"/>
        <end position="78"/>
    </location>
</feature>
<sequence length="384" mass="42609">MPRTNCTEDTDCLGVLGTICYGDLTWNDFPFTCQCHSWFGWHEENCQGNSFTTYILFVFNSLNAVICLAGVCMCISVIIRNFEYASQQNALLWTTIWSLCCFIALFLWNVGVVLNSNAHEISYVGPDGQAHAAFQPMVVHGIVIAAIFLGLALVHVSLVWITLGKLLANKNPFDLYFQKVATIFIEVVFVAVFLVLGIIKGTSYVLIITAQAYAVFCMIVHYVGSTLVTKQLLRCSDVLFTGEEKQNERKILKESVAAIRSTAFLILWSIVIFSVFGIASIIMSIGGTTSADAGWKEFAPTDANTWKPIVMTNLGIEIILPFANWFMILYCHKMTLIEKKRSLRGNAACTSGGENEKKELSKLNLSEPDSDSTSNHHEDTLEAT</sequence>
<feature type="transmembrane region" description="Helical" evidence="2">
    <location>
        <begin position="263"/>
        <end position="289"/>
    </location>
</feature>
<dbReference type="EMBL" id="HBIN01021287">
    <property type="protein sequence ID" value="CAE0446301.1"/>
    <property type="molecule type" value="Transcribed_RNA"/>
</dbReference>
<evidence type="ECO:0000256" key="1">
    <source>
        <dbReference type="SAM" id="MobiDB-lite"/>
    </source>
</evidence>
<reference evidence="3" key="1">
    <citation type="submission" date="2021-01" db="EMBL/GenBank/DDBJ databases">
        <authorList>
            <person name="Corre E."/>
            <person name="Pelletier E."/>
            <person name="Niang G."/>
            <person name="Scheremetjew M."/>
            <person name="Finn R."/>
            <person name="Kale V."/>
            <person name="Holt S."/>
            <person name="Cochrane G."/>
            <person name="Meng A."/>
            <person name="Brown T."/>
            <person name="Cohen L."/>
        </authorList>
    </citation>
    <scope>NUCLEOTIDE SEQUENCE</scope>
    <source>
        <strain evidence="3">GSBS06</strain>
    </source>
</reference>